<dbReference type="Gene3D" id="3.30.420.40">
    <property type="match status" value="2"/>
</dbReference>
<dbReference type="InterPro" id="IPR050696">
    <property type="entry name" value="FtsA/MreB"/>
</dbReference>
<dbReference type="AlphaFoldDB" id="A0A7V5PPE7"/>
<dbReference type="InterPro" id="IPR043129">
    <property type="entry name" value="ATPase_NBD"/>
</dbReference>
<dbReference type="PANTHER" id="PTHR32432:SF3">
    <property type="entry name" value="ETHANOLAMINE UTILIZATION PROTEIN EUTJ"/>
    <property type="match status" value="1"/>
</dbReference>
<dbReference type="EMBL" id="DROD01000270">
    <property type="protein sequence ID" value="HHJ52340.1"/>
    <property type="molecule type" value="Genomic_DNA"/>
</dbReference>
<dbReference type="Proteomes" id="UP000886124">
    <property type="component" value="Unassembled WGS sequence"/>
</dbReference>
<accession>A0A7V5PPE7</accession>
<comment type="caution">
    <text evidence="1">The sequence shown here is derived from an EMBL/GenBank/DDBJ whole genome shotgun (WGS) entry which is preliminary data.</text>
</comment>
<dbReference type="Pfam" id="PF14450">
    <property type="entry name" value="FtsA"/>
    <property type="match status" value="1"/>
</dbReference>
<sequence length="273" mass="29755">MHTINRRLRKIESIINDDTPVKAPARWQAGVDLGTADLMVVVVDQRGEPVAAFMEWAEVVRDGVALNYWGAVQIVKRLIARAEQKLNVKIHQAVTSFPPGTDPQIARNVLEAAGLEVTAIIDEPSSVVHLLGIEDGAVVDIGGGTTGIAVSRGGRVVYSADEPTGGHHVSLTLAGNRKISLKEAEELKRGPQAERFAPVVLPVFEKMAEIIRRHLDGRDARRVYLSGGTFCFPGSEQIFARELPNREIIKPANPLYLTPLAIAAYGLTEIEYE</sequence>
<dbReference type="SUPFAM" id="SSF53067">
    <property type="entry name" value="Actin-like ATPase domain"/>
    <property type="match status" value="1"/>
</dbReference>
<name>A0A7V5PPE7_CALAY</name>
<protein>
    <submittedName>
        <fullName evidence="1">Ethanolamine utilization protein EutJ</fullName>
    </submittedName>
</protein>
<dbReference type="NCBIfam" id="TIGR02529">
    <property type="entry name" value="EutJ"/>
    <property type="match status" value="1"/>
</dbReference>
<dbReference type="PANTHER" id="PTHR32432">
    <property type="entry name" value="CELL DIVISION PROTEIN FTSA-RELATED"/>
    <property type="match status" value="1"/>
</dbReference>
<gene>
    <name evidence="1" type="primary">eutJ</name>
    <name evidence="1" type="ORF">ENJ89_04025</name>
</gene>
<reference evidence="1" key="1">
    <citation type="journal article" date="2020" name="mSystems">
        <title>Genome- and Community-Level Interaction Insights into Carbon Utilization and Element Cycling Functions of Hydrothermarchaeota in Hydrothermal Sediment.</title>
        <authorList>
            <person name="Zhou Z."/>
            <person name="Liu Y."/>
            <person name="Xu W."/>
            <person name="Pan J."/>
            <person name="Luo Z.H."/>
            <person name="Li M."/>
        </authorList>
    </citation>
    <scope>NUCLEOTIDE SEQUENCE [LARGE SCALE GENOMIC DNA]</scope>
    <source>
        <strain evidence="1">HyVt-527</strain>
    </source>
</reference>
<dbReference type="InterPro" id="IPR013366">
    <property type="entry name" value="EutJ"/>
</dbReference>
<dbReference type="CDD" id="cd24047">
    <property type="entry name" value="ASKHA_NBD_EutJ"/>
    <property type="match status" value="1"/>
</dbReference>
<organism evidence="1">
    <name type="scientific">Caldithrix abyssi</name>
    <dbReference type="NCBI Taxonomy" id="187145"/>
    <lineage>
        <taxon>Bacteria</taxon>
        <taxon>Pseudomonadati</taxon>
        <taxon>Calditrichota</taxon>
        <taxon>Calditrichia</taxon>
        <taxon>Calditrichales</taxon>
        <taxon>Calditrichaceae</taxon>
        <taxon>Caldithrix</taxon>
    </lineage>
</organism>
<proteinExistence type="predicted"/>
<dbReference type="NCBIfam" id="NF011660">
    <property type="entry name" value="PRK15080.1"/>
    <property type="match status" value="1"/>
</dbReference>
<evidence type="ECO:0000313" key="1">
    <source>
        <dbReference type="EMBL" id="HHJ52340.1"/>
    </source>
</evidence>